<dbReference type="PROSITE" id="PS00018">
    <property type="entry name" value="EF_HAND_1"/>
    <property type="match status" value="1"/>
</dbReference>
<feature type="region of interest" description="Disordered" evidence="1">
    <location>
        <begin position="69"/>
        <end position="129"/>
    </location>
</feature>
<feature type="compositionally biased region" description="Pro residues" evidence="1">
    <location>
        <begin position="77"/>
        <end position="86"/>
    </location>
</feature>
<dbReference type="PROSITE" id="PS50222">
    <property type="entry name" value="EF_HAND_2"/>
    <property type="match status" value="1"/>
</dbReference>
<feature type="domain" description="EF-hand" evidence="3">
    <location>
        <begin position="132"/>
        <end position="167"/>
    </location>
</feature>
<feature type="chain" id="PRO_5012026177" description="EF-hand domain-containing protein" evidence="2">
    <location>
        <begin position="27"/>
        <end position="175"/>
    </location>
</feature>
<protein>
    <recommendedName>
        <fullName evidence="3">EF-hand domain-containing protein</fullName>
    </recommendedName>
</protein>
<evidence type="ECO:0000259" key="3">
    <source>
        <dbReference type="PROSITE" id="PS50222"/>
    </source>
</evidence>
<reference evidence="5" key="1">
    <citation type="submission" date="2017-01" db="EMBL/GenBank/DDBJ databases">
        <authorList>
            <person name="Varghese N."/>
            <person name="Submissions S."/>
        </authorList>
    </citation>
    <scope>NUCLEOTIDE SEQUENCE [LARGE SCALE GENOMIC DNA]</scope>
    <source>
        <strain evidence="5">UM1</strain>
    </source>
</reference>
<dbReference type="InterPro" id="IPR011992">
    <property type="entry name" value="EF-hand-dom_pair"/>
</dbReference>
<dbReference type="STRING" id="1604334.SAMN05421546_0681"/>
<dbReference type="OrthoDB" id="6310942at2"/>
<feature type="signal peptide" evidence="2">
    <location>
        <begin position="1"/>
        <end position="26"/>
    </location>
</feature>
<accession>A0A1N6QEP2</accession>
<keyword evidence="2" id="KW-0732">Signal</keyword>
<dbReference type="SUPFAM" id="SSF47473">
    <property type="entry name" value="EF-hand"/>
    <property type="match status" value="1"/>
</dbReference>
<dbReference type="EMBL" id="FTLW01000002">
    <property type="protein sequence ID" value="SIQ15057.1"/>
    <property type="molecule type" value="Genomic_DNA"/>
</dbReference>
<keyword evidence="5" id="KW-1185">Reference proteome</keyword>
<dbReference type="RefSeq" id="WP_083688184.1">
    <property type="nucleotide sequence ID" value="NZ_FTLW01000002.1"/>
</dbReference>
<proteinExistence type="predicted"/>
<dbReference type="InterPro" id="IPR018247">
    <property type="entry name" value="EF_Hand_1_Ca_BS"/>
</dbReference>
<evidence type="ECO:0000256" key="1">
    <source>
        <dbReference type="SAM" id="MobiDB-lite"/>
    </source>
</evidence>
<dbReference type="Proteomes" id="UP000241788">
    <property type="component" value="Unassembled WGS sequence"/>
</dbReference>
<evidence type="ECO:0000313" key="5">
    <source>
        <dbReference type="Proteomes" id="UP000241788"/>
    </source>
</evidence>
<evidence type="ECO:0000256" key="2">
    <source>
        <dbReference type="SAM" id="SignalP"/>
    </source>
</evidence>
<sequence length="175" mass="17387">MKNYNNKKALILAAASLALAAPMAMAQVAAGPVKANVGAGVDANAATQVNAAHDQAAAQMGARADVKTQAQVQATPPATPATPAVPPTADATKATPAVPATPAAPVAKANGEKKWSDLDGDGNGTLSAAEAQGMPSLSKIFVEADANADGELSQDEYKAWVASNNAARAKAKSDS</sequence>
<feature type="compositionally biased region" description="Low complexity" evidence="1">
    <location>
        <begin position="87"/>
        <end position="109"/>
    </location>
</feature>
<gene>
    <name evidence="4" type="ORF">SAMN05421546_0681</name>
</gene>
<name>A0A1N6QEP2_9GAMM</name>
<dbReference type="Gene3D" id="1.10.238.10">
    <property type="entry name" value="EF-hand"/>
    <property type="match status" value="1"/>
</dbReference>
<organism evidence="4 5">
    <name type="scientific">Solilutibacter tolerans</name>
    <dbReference type="NCBI Taxonomy" id="1604334"/>
    <lineage>
        <taxon>Bacteria</taxon>
        <taxon>Pseudomonadati</taxon>
        <taxon>Pseudomonadota</taxon>
        <taxon>Gammaproteobacteria</taxon>
        <taxon>Lysobacterales</taxon>
        <taxon>Lysobacteraceae</taxon>
        <taxon>Solilutibacter</taxon>
    </lineage>
</organism>
<dbReference type="InterPro" id="IPR002048">
    <property type="entry name" value="EF_hand_dom"/>
</dbReference>
<dbReference type="GO" id="GO:0005509">
    <property type="term" value="F:calcium ion binding"/>
    <property type="evidence" value="ECO:0007669"/>
    <property type="project" value="InterPro"/>
</dbReference>
<evidence type="ECO:0000313" key="4">
    <source>
        <dbReference type="EMBL" id="SIQ15057.1"/>
    </source>
</evidence>
<dbReference type="CDD" id="cd00051">
    <property type="entry name" value="EFh"/>
    <property type="match status" value="1"/>
</dbReference>
<dbReference type="AlphaFoldDB" id="A0A1N6QEP2"/>